<evidence type="ECO:0000256" key="4">
    <source>
        <dbReference type="SAM" id="Coils"/>
    </source>
</evidence>
<keyword evidence="1" id="KW-0677">Repeat</keyword>
<dbReference type="FunFam" id="3.40.50.300:FF:000011">
    <property type="entry name" value="Putative ABC transporter ATP-binding component"/>
    <property type="match status" value="1"/>
</dbReference>
<evidence type="ECO:0000259" key="5">
    <source>
        <dbReference type="PROSITE" id="PS50893"/>
    </source>
</evidence>
<dbReference type="GO" id="GO:0016887">
    <property type="term" value="F:ATP hydrolysis activity"/>
    <property type="evidence" value="ECO:0007669"/>
    <property type="project" value="InterPro"/>
</dbReference>
<dbReference type="SUPFAM" id="SSF52540">
    <property type="entry name" value="P-loop containing nucleoside triphosphate hydrolases"/>
    <property type="match status" value="2"/>
</dbReference>
<reference evidence="6 7" key="2">
    <citation type="submission" date="2020-08" db="EMBL/GenBank/DDBJ databases">
        <authorList>
            <person name="Ueki A."/>
            <person name="Tonouchi A."/>
        </authorList>
    </citation>
    <scope>NUCLEOTIDE SEQUENCE [LARGE SCALE GENOMIC DNA]</scope>
    <source>
        <strain evidence="6 7">CTTW</strain>
    </source>
</reference>
<dbReference type="FunFam" id="3.40.50.300:FF:000309">
    <property type="entry name" value="ABC transporter ATP-binding protein"/>
    <property type="match status" value="1"/>
</dbReference>
<dbReference type="PANTHER" id="PTHR42855:SF1">
    <property type="entry name" value="ABC TRANSPORTER DOMAIN-CONTAINING PROTEIN"/>
    <property type="match status" value="1"/>
</dbReference>
<sequence length="606" mass="68839">MNLLNVEKMSKSFTDKILFDKVSLGINEGDKIGVIGINGTGKSTLLKIIAGLEEPDEGGVVKGKSIRIEYLPQIPEFDESLNILENVVKGKKAKEEYRDLEGEAKAMLLKLSIPDASGSTSTLSGGQKKRVALVRTLLTPADILVLDEPTNHLDDTMAEWLEDYLRKYQGAFLMVTHDRYFLDKVTNKIVEIDKGSIYTYNANYTKFLELKAAREDMEAATERKNKSLYRMDLEWMMRGARARSTKQKAHIMRFEELKNRKVIEEDKAVEINAFSSRLGKKTIEINDVSKSYGDKVLFRDFTYIMLRGDRLGIVGPNGSGKSTLLKIITGILQPDEGTVITGETVKIGYFSQENEYMDQNMKVIDYIRSVAEYIETAEGTATASQMLERFLFTGSLQYSLISKLSGGERRRLYLLKVLMEAPNVLILDEPTNDLDITTLTILEDYLESYDGIVLAVSHDRYFLDKMAERIFAFEPGGVIRQYEGGFSDYKDKVLEEKEAEEKIQAARTPAVKGTEAGEAYKSREKQTKLKFSYKEQREYDTIEDDISSLEERIAALEGEIIKASADYTKLNTLMAEKEELEVALEEKMDRWMYLTELAKTIEEQKK</sequence>
<dbReference type="InterPro" id="IPR003439">
    <property type="entry name" value="ABC_transporter-like_ATP-bd"/>
</dbReference>
<dbReference type="InterPro" id="IPR051309">
    <property type="entry name" value="ABCF_ATPase"/>
</dbReference>
<gene>
    <name evidence="6" type="ORF">bsdcttw_48790</name>
</gene>
<reference evidence="6 7" key="1">
    <citation type="submission" date="2020-08" db="EMBL/GenBank/DDBJ databases">
        <title>Draft genome sequencing of an Anaerocolumna strain isolated from anoxic soil subjected to BSD treatment.</title>
        <authorList>
            <person name="Uek A."/>
            <person name="Tonouchi A."/>
        </authorList>
    </citation>
    <scope>NUCLEOTIDE SEQUENCE [LARGE SCALE GENOMIC DNA]</scope>
    <source>
        <strain evidence="6 7">CTTW</strain>
    </source>
</reference>
<dbReference type="KEGG" id="acht:bsdcttw_48790"/>
<feature type="coiled-coil region" evidence="4">
    <location>
        <begin position="539"/>
        <end position="590"/>
    </location>
</feature>
<dbReference type="InterPro" id="IPR003593">
    <property type="entry name" value="AAA+_ATPase"/>
</dbReference>
<dbReference type="PROSITE" id="PS00211">
    <property type="entry name" value="ABC_TRANSPORTER_1"/>
    <property type="match status" value="1"/>
</dbReference>
<keyword evidence="2" id="KW-0547">Nucleotide-binding</keyword>
<dbReference type="InterPro" id="IPR027417">
    <property type="entry name" value="P-loop_NTPase"/>
</dbReference>
<dbReference type="InterPro" id="IPR017871">
    <property type="entry name" value="ABC_transporter-like_CS"/>
</dbReference>
<feature type="domain" description="ABC transporter" evidence="5">
    <location>
        <begin position="4"/>
        <end position="219"/>
    </location>
</feature>
<evidence type="ECO:0000256" key="1">
    <source>
        <dbReference type="ARBA" id="ARBA00022737"/>
    </source>
</evidence>
<dbReference type="CDD" id="cd03221">
    <property type="entry name" value="ABCF_EF-3"/>
    <property type="match status" value="2"/>
</dbReference>
<evidence type="ECO:0000313" key="7">
    <source>
        <dbReference type="Proteomes" id="UP000515703"/>
    </source>
</evidence>
<feature type="domain" description="ABC transporter" evidence="5">
    <location>
        <begin position="283"/>
        <end position="502"/>
    </location>
</feature>
<keyword evidence="4" id="KW-0175">Coiled coil</keyword>
<dbReference type="InterPro" id="IPR032781">
    <property type="entry name" value="ABC_tran_Xtn"/>
</dbReference>
<proteinExistence type="predicted"/>
<dbReference type="Gene3D" id="3.40.50.300">
    <property type="entry name" value="P-loop containing nucleotide triphosphate hydrolases"/>
    <property type="match status" value="2"/>
</dbReference>
<dbReference type="Pfam" id="PF16326">
    <property type="entry name" value="ABC_tran_CTD"/>
    <property type="match status" value="1"/>
</dbReference>
<dbReference type="Pfam" id="PF00005">
    <property type="entry name" value="ABC_tran"/>
    <property type="match status" value="2"/>
</dbReference>
<dbReference type="Pfam" id="PF12848">
    <property type="entry name" value="ABC_tran_Xtn"/>
    <property type="match status" value="1"/>
</dbReference>
<evidence type="ECO:0000256" key="3">
    <source>
        <dbReference type="ARBA" id="ARBA00022840"/>
    </source>
</evidence>
<dbReference type="PROSITE" id="PS50893">
    <property type="entry name" value="ABC_TRANSPORTER_2"/>
    <property type="match status" value="2"/>
</dbReference>
<dbReference type="SMART" id="SM00382">
    <property type="entry name" value="AAA"/>
    <property type="match status" value="2"/>
</dbReference>
<evidence type="ECO:0000313" key="6">
    <source>
        <dbReference type="EMBL" id="BCK01839.1"/>
    </source>
</evidence>
<dbReference type="RefSeq" id="WP_185259950.1">
    <property type="nucleotide sequence ID" value="NZ_AP023368.1"/>
</dbReference>
<dbReference type="EMBL" id="AP023368">
    <property type="protein sequence ID" value="BCK01839.1"/>
    <property type="molecule type" value="Genomic_DNA"/>
</dbReference>
<dbReference type="Proteomes" id="UP000515703">
    <property type="component" value="Chromosome"/>
</dbReference>
<keyword evidence="7" id="KW-1185">Reference proteome</keyword>
<dbReference type="GO" id="GO:0005524">
    <property type="term" value="F:ATP binding"/>
    <property type="evidence" value="ECO:0007669"/>
    <property type="project" value="UniProtKB-KW"/>
</dbReference>
<accession>A0A7M3SB71</accession>
<dbReference type="PANTHER" id="PTHR42855">
    <property type="entry name" value="ABC TRANSPORTER ATP-BINDING SUBUNIT"/>
    <property type="match status" value="1"/>
</dbReference>
<dbReference type="InterPro" id="IPR037118">
    <property type="entry name" value="Val-tRNA_synth_C_sf"/>
</dbReference>
<dbReference type="Gene3D" id="1.10.287.380">
    <property type="entry name" value="Valyl-tRNA synthetase, C-terminal domain"/>
    <property type="match status" value="1"/>
</dbReference>
<dbReference type="AlphaFoldDB" id="A0A7M3SB71"/>
<dbReference type="InterPro" id="IPR032524">
    <property type="entry name" value="ABC_tran_C"/>
</dbReference>
<keyword evidence="3 6" id="KW-0067">ATP-binding</keyword>
<evidence type="ECO:0000256" key="2">
    <source>
        <dbReference type="ARBA" id="ARBA00022741"/>
    </source>
</evidence>
<protein>
    <submittedName>
        <fullName evidence="6">ABC transporter ATP-binding protein</fullName>
    </submittedName>
</protein>
<name>A0A7M3SB71_9FIRM</name>
<dbReference type="GO" id="GO:0003677">
    <property type="term" value="F:DNA binding"/>
    <property type="evidence" value="ECO:0007669"/>
    <property type="project" value="InterPro"/>
</dbReference>
<organism evidence="6 7">
    <name type="scientific">Anaerocolumna chitinilytica</name>
    <dbReference type="NCBI Taxonomy" id="1727145"/>
    <lineage>
        <taxon>Bacteria</taxon>
        <taxon>Bacillati</taxon>
        <taxon>Bacillota</taxon>
        <taxon>Clostridia</taxon>
        <taxon>Lachnospirales</taxon>
        <taxon>Lachnospiraceae</taxon>
        <taxon>Anaerocolumna</taxon>
    </lineage>
</organism>